<evidence type="ECO:0000313" key="3">
    <source>
        <dbReference type="EMBL" id="HGN90122.1"/>
    </source>
</evidence>
<name>A0A7C4E1L3_CALS0</name>
<dbReference type="AlphaFoldDB" id="A0A7C4E1L3"/>
<feature type="transmembrane region" description="Helical" evidence="1">
    <location>
        <begin position="263"/>
        <end position="281"/>
    </location>
</feature>
<keyword evidence="1" id="KW-0472">Membrane</keyword>
<gene>
    <name evidence="4" type="ORF">ENM30_00680</name>
    <name evidence="3" type="ORF">ENT82_03210</name>
    <name evidence="2" type="ORF">ENU43_01635</name>
</gene>
<dbReference type="EMBL" id="DTAD01000034">
    <property type="protein sequence ID" value="HGN90122.1"/>
    <property type="molecule type" value="Genomic_DNA"/>
</dbReference>
<comment type="caution">
    <text evidence="3">The sequence shown here is derived from an EMBL/GenBank/DDBJ whole genome shotgun (WGS) entry which is preliminary data.</text>
</comment>
<dbReference type="EMBL" id="DRXG01000008">
    <property type="protein sequence ID" value="HHN51807.1"/>
    <property type="molecule type" value="Genomic_DNA"/>
</dbReference>
<organism evidence="3">
    <name type="scientific">Caldiarchaeum subterraneum</name>
    <dbReference type="NCBI Taxonomy" id="311458"/>
    <lineage>
        <taxon>Archaea</taxon>
        <taxon>Nitrososphaerota</taxon>
        <taxon>Candidatus Caldarchaeales</taxon>
        <taxon>Candidatus Caldarchaeaceae</taxon>
        <taxon>Candidatus Caldarchaeum</taxon>
    </lineage>
</organism>
<feature type="transmembrane region" description="Helical" evidence="1">
    <location>
        <begin position="288"/>
        <end position="306"/>
    </location>
</feature>
<evidence type="ECO:0000256" key="1">
    <source>
        <dbReference type="SAM" id="Phobius"/>
    </source>
</evidence>
<accession>A0A7C4E1L3</accession>
<dbReference type="EMBL" id="DTCM01000019">
    <property type="protein sequence ID" value="HGL40356.1"/>
    <property type="molecule type" value="Genomic_DNA"/>
</dbReference>
<feature type="transmembrane region" description="Helical" evidence="1">
    <location>
        <begin position="109"/>
        <end position="129"/>
    </location>
</feature>
<sequence>MNPLTLLIHPSKAKTVEGSREIRKALIVFTLAALSQAAVTIYIYRFKTVYEIALGPYSIVELELFQLDYLMMASLTTVFTALVIIVGVGRILGRLLGRNHASMRDFLTVFLYLFTVFAIVNVFIFTATIPSAPEKYYVFGAQFSDVIFRNATLTWVDGDIARTIETELLYAKKANVTRVLSDGKMVETGGYTADEIQRIISESVLTVSLQNPSAPPYSLPEKISLEDFVFQDITPRTTLITSIAAVREQPGAFIPIISVVKNFAWRVLMSIYTGLFVMYLHNTSRKSAFLVMLLTYLAVANLVPAIS</sequence>
<reference evidence="3" key="1">
    <citation type="journal article" date="2020" name="mSystems">
        <title>Genome- and Community-Level Interaction Insights into Carbon Utilization and Element Cycling Functions of Hydrothermarchaeota in Hydrothermal Sediment.</title>
        <authorList>
            <person name="Zhou Z."/>
            <person name="Liu Y."/>
            <person name="Xu W."/>
            <person name="Pan J."/>
            <person name="Luo Z.H."/>
            <person name="Li M."/>
        </authorList>
    </citation>
    <scope>NUCLEOTIDE SEQUENCE [LARGE SCALE GENOMIC DNA]</scope>
    <source>
        <strain evidence="4">SpSt-1073</strain>
        <strain evidence="3">SpSt-613</strain>
        <strain evidence="2">SpSt-669</strain>
    </source>
</reference>
<keyword evidence="1" id="KW-0812">Transmembrane</keyword>
<feature type="transmembrane region" description="Helical" evidence="1">
    <location>
        <begin position="64"/>
        <end position="88"/>
    </location>
</feature>
<feature type="transmembrane region" description="Helical" evidence="1">
    <location>
        <begin position="25"/>
        <end position="44"/>
    </location>
</feature>
<keyword evidence="1" id="KW-1133">Transmembrane helix</keyword>
<evidence type="ECO:0000313" key="2">
    <source>
        <dbReference type="EMBL" id="HGL40356.1"/>
    </source>
</evidence>
<protein>
    <submittedName>
        <fullName evidence="3">Uncharacterized protein</fullName>
    </submittedName>
</protein>
<proteinExistence type="predicted"/>
<evidence type="ECO:0000313" key="4">
    <source>
        <dbReference type="EMBL" id="HHN51807.1"/>
    </source>
</evidence>